<evidence type="ECO:0000259" key="1">
    <source>
        <dbReference type="SMART" id="SM00477"/>
    </source>
</evidence>
<dbReference type="PaxDb" id="8355-A0A1L8H2D4"/>
<dbReference type="GO" id="GO:0046872">
    <property type="term" value="F:metal ion binding"/>
    <property type="evidence" value="ECO:0007669"/>
    <property type="project" value="InterPro"/>
</dbReference>
<dbReference type="OrthoDB" id="69221at2759"/>
<feature type="domain" description="ENPP1-3/EXOG-like endonuclease/phosphodiesterase" evidence="1">
    <location>
        <begin position="78"/>
        <end position="311"/>
    </location>
</feature>
<dbReference type="GO" id="GO:0004519">
    <property type="term" value="F:endonuclease activity"/>
    <property type="evidence" value="ECO:0007669"/>
    <property type="project" value="UniProtKB-KW"/>
</dbReference>
<dbReference type="Gene3D" id="3.40.570.10">
    <property type="entry name" value="Extracellular Endonuclease, subunit A"/>
    <property type="match status" value="1"/>
</dbReference>
<sequence length="334" mass="38462">MKMMLSLGWLFIAIVHKAEPLISANFKACKKFFYKGQLPFGFQGIALPHGFNTSDLPNGVKAEELTSPAYICQQYGNKVHFTSLYDRGRRLPLYSAYILDRRSSSKPINNRQKFFNIEPQLVYRQLDGTMLPERNTYDKIKRYNANHNISPREQKNHPLNLIRTSQAVDDDYKNSRYDRGHVNPKGHHVTADEQNATFTFTNVVPMSRKLNNVVWNQYERAMLGYADGCKTMYVVTGIIPSKKQWLKDEHRVNIPSHVWNAYCCVGSKDKPIKSGAGLRKNDDSDKPVEKLQINELQKRLKNLFVKGNIAIFQNNCSKKFKSSRKAAAKYKANY</sequence>
<gene>
    <name evidence="4" type="primary">LOC108710634</name>
</gene>
<dbReference type="InterPro" id="IPR039015">
    <property type="entry name" value="ENDOD1"/>
</dbReference>
<dbReference type="Proteomes" id="UP000186698">
    <property type="component" value="Chromosome 3L"/>
</dbReference>
<keyword evidence="4" id="KW-0255">Endonuclease</keyword>
<evidence type="ECO:0000313" key="4">
    <source>
        <dbReference type="RefSeq" id="XP_018107235.2"/>
    </source>
</evidence>
<dbReference type="InterPro" id="IPR020821">
    <property type="entry name" value="ENPP1-3/EXOG-like_nuc-like"/>
</dbReference>
<dbReference type="InterPro" id="IPR044925">
    <property type="entry name" value="His-Me_finger_sf"/>
</dbReference>
<dbReference type="PANTHER" id="PTHR21472">
    <property type="entry name" value="ENDONUCLEASE DOMAIN-CONTAINING 1 PROTEIN ENDOD1"/>
    <property type="match status" value="1"/>
</dbReference>
<name>A0A1L8H2D4_XENLA</name>
<dbReference type="SUPFAM" id="SSF54060">
    <property type="entry name" value="His-Me finger endonucleases"/>
    <property type="match status" value="1"/>
</dbReference>
<proteinExistence type="predicted"/>
<dbReference type="PANTHER" id="PTHR21472:SF25">
    <property type="entry name" value="ENDONUCLEASE DOMAIN-CONTAINING 1 PROTEIN"/>
    <property type="match status" value="1"/>
</dbReference>
<evidence type="ECO:0000313" key="3">
    <source>
        <dbReference type="Proteomes" id="UP000186698"/>
    </source>
</evidence>
<protein>
    <submittedName>
        <fullName evidence="4">Endonuclease domain-containing 1 protein</fullName>
    </submittedName>
</protein>
<dbReference type="GO" id="GO:0016787">
    <property type="term" value="F:hydrolase activity"/>
    <property type="evidence" value="ECO:0007669"/>
    <property type="project" value="InterPro"/>
</dbReference>
<dbReference type="SMART" id="SM00892">
    <property type="entry name" value="Endonuclease_NS"/>
    <property type="match status" value="1"/>
</dbReference>
<dbReference type="GeneID" id="108710634"/>
<dbReference type="OMA" id="QNNCSKK"/>
<dbReference type="KEGG" id="xla:108710634"/>
<dbReference type="AlphaFoldDB" id="A0A1L8H2D4"/>
<organism evidence="3 4">
    <name type="scientific">Xenopus laevis</name>
    <name type="common">African clawed frog</name>
    <dbReference type="NCBI Taxonomy" id="8355"/>
    <lineage>
        <taxon>Eukaryota</taxon>
        <taxon>Metazoa</taxon>
        <taxon>Chordata</taxon>
        <taxon>Craniata</taxon>
        <taxon>Vertebrata</taxon>
        <taxon>Euteleostomi</taxon>
        <taxon>Amphibia</taxon>
        <taxon>Batrachia</taxon>
        <taxon>Anura</taxon>
        <taxon>Pipoidea</taxon>
        <taxon>Pipidae</taxon>
        <taxon>Xenopodinae</taxon>
        <taxon>Xenopus</taxon>
        <taxon>Xenopus</taxon>
    </lineage>
</organism>
<dbReference type="GO" id="GO:0003676">
    <property type="term" value="F:nucleic acid binding"/>
    <property type="evidence" value="ECO:0007669"/>
    <property type="project" value="InterPro"/>
</dbReference>
<dbReference type="InterPro" id="IPR001604">
    <property type="entry name" value="Endo_G_ENPP1-like_dom"/>
</dbReference>
<evidence type="ECO:0000259" key="2">
    <source>
        <dbReference type="SMART" id="SM00892"/>
    </source>
</evidence>
<dbReference type="SMART" id="SM00477">
    <property type="entry name" value="NUC"/>
    <property type="match status" value="1"/>
</dbReference>
<accession>A0A1L8H2D4</accession>
<keyword evidence="4" id="KW-0378">Hydrolase</keyword>
<feature type="domain" description="DNA/RNA non-specific endonuclease/pyrophosphatase/phosphodiesterase" evidence="2">
    <location>
        <begin position="77"/>
        <end position="306"/>
    </location>
</feature>
<keyword evidence="4" id="KW-0540">Nuclease</keyword>
<dbReference type="Pfam" id="PF01223">
    <property type="entry name" value="Endonuclease_NS"/>
    <property type="match status" value="1"/>
</dbReference>
<dbReference type="InterPro" id="IPR044929">
    <property type="entry name" value="DNA/RNA_non-sp_Endonuclease_sf"/>
</dbReference>
<keyword evidence="3" id="KW-1185">Reference proteome</keyword>
<dbReference type="STRING" id="8355.A0A1L8H2D4"/>
<reference evidence="4" key="1">
    <citation type="submission" date="2025-08" db="UniProtKB">
        <authorList>
            <consortium name="RefSeq"/>
        </authorList>
    </citation>
    <scope>IDENTIFICATION</scope>
    <source>
        <strain evidence="4">J_2021</strain>
        <tissue evidence="4">Erythrocytes</tissue>
    </source>
</reference>
<dbReference type="RefSeq" id="XP_018107235.2">
    <property type="nucleotide sequence ID" value="XM_018251746.2"/>
</dbReference>